<dbReference type="Proteomes" id="UP000610862">
    <property type="component" value="Unassembled WGS sequence"/>
</dbReference>
<feature type="domain" description="DUF1828" evidence="1">
    <location>
        <begin position="30"/>
        <end position="115"/>
    </location>
</feature>
<gene>
    <name evidence="2" type="ORF">H8692_05450</name>
</gene>
<protein>
    <submittedName>
        <fullName evidence="2">DUF1828 domain-containing protein</fullName>
    </submittedName>
</protein>
<proteinExistence type="predicted"/>
<reference evidence="2" key="1">
    <citation type="submission" date="2020-08" db="EMBL/GenBank/DDBJ databases">
        <title>Genome public.</title>
        <authorList>
            <person name="Liu C."/>
            <person name="Sun Q."/>
        </authorList>
    </citation>
    <scope>NUCLEOTIDE SEQUENCE</scope>
    <source>
        <strain evidence="2">NSJ-24</strain>
    </source>
</reference>
<keyword evidence="3" id="KW-1185">Reference proteome</keyword>
<dbReference type="Pfam" id="PF08861">
    <property type="entry name" value="DUF1828"/>
    <property type="match status" value="1"/>
</dbReference>
<name>A0A926E9H9_9FIRM</name>
<dbReference type="InterPro" id="IPR014960">
    <property type="entry name" value="DUF1828"/>
</dbReference>
<evidence type="ECO:0000313" key="2">
    <source>
        <dbReference type="EMBL" id="MBC8568209.1"/>
    </source>
</evidence>
<dbReference type="AlphaFoldDB" id="A0A926E9H9"/>
<evidence type="ECO:0000259" key="1">
    <source>
        <dbReference type="Pfam" id="PF08861"/>
    </source>
</evidence>
<dbReference type="RefSeq" id="WP_187525167.1">
    <property type="nucleotide sequence ID" value="NZ_JACRTA010000002.1"/>
</dbReference>
<organism evidence="2 3">
    <name type="scientific">Lentihominibacter hominis</name>
    <dbReference type="NCBI Taxonomy" id="2763645"/>
    <lineage>
        <taxon>Bacteria</taxon>
        <taxon>Bacillati</taxon>
        <taxon>Bacillota</taxon>
        <taxon>Clostridia</taxon>
        <taxon>Peptostreptococcales</taxon>
        <taxon>Anaerovoracaceae</taxon>
        <taxon>Lentihominibacter</taxon>
    </lineage>
</organism>
<dbReference type="EMBL" id="JACRTA010000002">
    <property type="protein sequence ID" value="MBC8568209.1"/>
    <property type="molecule type" value="Genomic_DNA"/>
</dbReference>
<evidence type="ECO:0000313" key="3">
    <source>
        <dbReference type="Proteomes" id="UP000610862"/>
    </source>
</evidence>
<accession>A0A926E9H9</accession>
<sequence>MDINNLLQNTPGTLFRAEEQNNGIYQLIAPLFHEDGDMMSIYIEESNDGNIKIFDNGMSLMRLSYTFDIDTDNKAKILNDIILAKNAENYEGNICLTVSPEQIYTGIMTYSQLVNQICGLDILSRESIADLFYENLSSVIENTLTGYIYDKDVTLPEYREMKIDYVFRGADKPIYLFGVKDTNKAQQTTICCLQLAQNNIPFKSVAVFNNLDNGIITKFARNTLMNTVGKVFSDLDGFKEHGQNYFKSEIA</sequence>
<comment type="caution">
    <text evidence="2">The sequence shown here is derived from an EMBL/GenBank/DDBJ whole genome shotgun (WGS) entry which is preliminary data.</text>
</comment>